<keyword evidence="1" id="KW-0689">Ribosomal protein</keyword>
<evidence type="ECO:0000256" key="3">
    <source>
        <dbReference type="SAM" id="Coils"/>
    </source>
</evidence>
<feature type="compositionally biased region" description="Basic and acidic residues" evidence="4">
    <location>
        <begin position="390"/>
        <end position="415"/>
    </location>
</feature>
<feature type="region of interest" description="Disordered" evidence="4">
    <location>
        <begin position="377"/>
        <end position="415"/>
    </location>
</feature>
<keyword evidence="3" id="KW-0175">Coiled coil</keyword>
<reference evidence="6" key="1">
    <citation type="submission" date="2025-08" db="UniProtKB">
        <authorList>
            <consortium name="RefSeq"/>
        </authorList>
    </citation>
    <scope>IDENTIFICATION</scope>
    <source>
        <tissue evidence="6">Liver</tissue>
    </source>
</reference>
<evidence type="ECO:0000256" key="4">
    <source>
        <dbReference type="SAM" id="MobiDB-lite"/>
    </source>
</evidence>
<dbReference type="PANTHER" id="PTHR47889">
    <property type="entry name" value="SPERMATOGENIC LEUCINE ZIPPER PROTEIN 1"/>
    <property type="match status" value="1"/>
</dbReference>
<dbReference type="InterPro" id="IPR012678">
    <property type="entry name" value="Ribosomal_uL23/eL15/eS24_sf"/>
</dbReference>
<keyword evidence="2" id="KW-0687">Ribonucleoprotein</keyword>
<dbReference type="Gene3D" id="3.30.70.330">
    <property type="match status" value="1"/>
</dbReference>
<dbReference type="SUPFAM" id="SSF54189">
    <property type="entry name" value="Ribosomal proteins S24e, L23 and L15e"/>
    <property type="match status" value="1"/>
</dbReference>
<sequence>MKTIEDNNTLVFVVDVKANKHQIKQAVKTLYDFDVAKTSALVSDFCLVPHSLPICTEDHHLLFPESLRCFCLLHALITSPTNSAEMEVSTLSKTFKPTPDLSQESLDPRFIIALFEIGSPPLVSWGSFPSLNNSGCQTTQQQTTQKFENLLKEIKDIIKNVTSCEEKITEAKDSSEETSISEDVSELKEKIRELEKINKVLLNNLLGSSDLEKEQKAKNGEMILENQNSRDTVPVFRRDLVNCPEENRALKETQLSEEKVTYRFPPVQEENIKLRNNMEQLLQEAEHWNVQHTELSELIRSCQKSQKDMRETLTNNRVHFQTQPNHDVSAKHELLEQVKKLEHDTYSLHLIAALLENECQILQQRIELLKELHDQKEGTLPEKPIQINSEQDKKKQMLSEAEHKPKMQEREGTFPKKDKFYRGLDACSKKALNNRFNTHIARGALVEKKRPASSLT</sequence>
<dbReference type="OrthoDB" id="9830670at2759"/>
<feature type="coiled-coil region" evidence="3">
    <location>
        <begin position="147"/>
        <end position="204"/>
    </location>
</feature>
<proteinExistence type="predicted"/>
<dbReference type="KEGG" id="lww:102737962"/>
<gene>
    <name evidence="6" type="primary">SPZ1</name>
</gene>
<accession>A0A2U3XKE3</accession>
<name>A0A2U3XKE3_LEPWE</name>
<dbReference type="PANTHER" id="PTHR47889:SF1">
    <property type="entry name" value="SPERMATOGENIC LEUCINE ZIPPER PROTEIN 1"/>
    <property type="match status" value="1"/>
</dbReference>
<dbReference type="GO" id="GO:0003735">
    <property type="term" value="F:structural constituent of ribosome"/>
    <property type="evidence" value="ECO:0007669"/>
    <property type="project" value="InterPro"/>
</dbReference>
<keyword evidence="5" id="KW-1185">Reference proteome</keyword>
<dbReference type="InterPro" id="IPR042961">
    <property type="entry name" value="Spz1"/>
</dbReference>
<dbReference type="AlphaFoldDB" id="A0A2U3XKE3"/>
<dbReference type="GO" id="GO:0044391">
    <property type="term" value="C:ribosomal subunit"/>
    <property type="evidence" value="ECO:0007669"/>
    <property type="project" value="UniProtKB-ARBA"/>
</dbReference>
<dbReference type="CTD" id="84654"/>
<organism evidence="5 6">
    <name type="scientific">Leptonychotes weddellii</name>
    <name type="common">Weddell seal</name>
    <name type="synonym">Otaria weddellii</name>
    <dbReference type="NCBI Taxonomy" id="9713"/>
    <lineage>
        <taxon>Eukaryota</taxon>
        <taxon>Metazoa</taxon>
        <taxon>Chordata</taxon>
        <taxon>Craniata</taxon>
        <taxon>Vertebrata</taxon>
        <taxon>Euteleostomi</taxon>
        <taxon>Mammalia</taxon>
        <taxon>Eutheria</taxon>
        <taxon>Laurasiatheria</taxon>
        <taxon>Carnivora</taxon>
        <taxon>Caniformia</taxon>
        <taxon>Pinnipedia</taxon>
        <taxon>Phocidae</taxon>
        <taxon>Monachinae</taxon>
        <taxon>Lobodontini</taxon>
        <taxon>Leptonychotes</taxon>
    </lineage>
</organism>
<evidence type="ECO:0000256" key="2">
    <source>
        <dbReference type="ARBA" id="ARBA00023274"/>
    </source>
</evidence>
<evidence type="ECO:0000313" key="5">
    <source>
        <dbReference type="Proteomes" id="UP000245341"/>
    </source>
</evidence>
<feature type="coiled-coil region" evidence="3">
    <location>
        <begin position="271"/>
        <end position="298"/>
    </location>
</feature>
<dbReference type="InterPro" id="IPR012677">
    <property type="entry name" value="Nucleotide-bd_a/b_plait_sf"/>
</dbReference>
<protein>
    <submittedName>
        <fullName evidence="6">Spermatogenic leucine zipper protein 1</fullName>
    </submittedName>
</protein>
<dbReference type="GO" id="GO:0003700">
    <property type="term" value="F:DNA-binding transcription factor activity"/>
    <property type="evidence" value="ECO:0007669"/>
    <property type="project" value="InterPro"/>
</dbReference>
<dbReference type="RefSeq" id="XP_006731959.1">
    <property type="nucleotide sequence ID" value="XM_006731896.1"/>
</dbReference>
<evidence type="ECO:0000313" key="6">
    <source>
        <dbReference type="RefSeq" id="XP_006731959.1"/>
    </source>
</evidence>
<dbReference type="GO" id="GO:0006412">
    <property type="term" value="P:translation"/>
    <property type="evidence" value="ECO:0007669"/>
    <property type="project" value="InterPro"/>
</dbReference>
<dbReference type="GeneID" id="102737962"/>
<dbReference type="GO" id="GO:0005634">
    <property type="term" value="C:nucleus"/>
    <property type="evidence" value="ECO:0007669"/>
    <property type="project" value="TreeGrafter"/>
</dbReference>
<evidence type="ECO:0000256" key="1">
    <source>
        <dbReference type="ARBA" id="ARBA00022980"/>
    </source>
</evidence>
<dbReference type="Proteomes" id="UP000245341">
    <property type="component" value="Unplaced"/>
</dbReference>
<dbReference type="STRING" id="9713.A0A2U3XKE3"/>